<accession>A0A8K0NS89</accession>
<proteinExistence type="predicted"/>
<sequence>MPPLPTSALRDLFWERAYYDHVDHEGISHTQDGTSAWVYALVIGGSITLVLLVLSTVYKQDYIRSDNRHAPRTPDQSTPTSASIPRLEPEKVDEDPRTRTQLHLQGEGIAR</sequence>
<feature type="transmembrane region" description="Helical" evidence="2">
    <location>
        <begin position="36"/>
        <end position="58"/>
    </location>
</feature>
<feature type="region of interest" description="Disordered" evidence="1">
    <location>
        <begin position="64"/>
        <end position="111"/>
    </location>
</feature>
<evidence type="ECO:0000256" key="1">
    <source>
        <dbReference type="SAM" id="MobiDB-lite"/>
    </source>
</evidence>
<dbReference type="EMBL" id="JABELV010000028">
    <property type="protein sequence ID" value="KAG7562654.1"/>
    <property type="molecule type" value="Genomic_DNA"/>
</dbReference>
<dbReference type="AlphaFoldDB" id="A0A8K0NS89"/>
<comment type="caution">
    <text evidence="3">The sequence shown here is derived from an EMBL/GenBank/DDBJ whole genome shotgun (WGS) entry which is preliminary data.</text>
</comment>
<reference evidence="3" key="1">
    <citation type="submission" date="2020-04" db="EMBL/GenBank/DDBJ databases">
        <title>Analysis of mating type loci in Filobasidium floriforme.</title>
        <authorList>
            <person name="Nowrousian M."/>
        </authorList>
    </citation>
    <scope>NUCLEOTIDE SEQUENCE</scope>
    <source>
        <strain evidence="3">CBS 6242</strain>
    </source>
</reference>
<protein>
    <submittedName>
        <fullName evidence="3">Uncharacterized protein</fullName>
    </submittedName>
</protein>
<feature type="compositionally biased region" description="Polar residues" evidence="1">
    <location>
        <begin position="74"/>
        <end position="83"/>
    </location>
</feature>
<keyword evidence="4" id="KW-1185">Reference proteome</keyword>
<gene>
    <name evidence="3" type="ORF">FFLO_01921</name>
</gene>
<keyword evidence="2" id="KW-0812">Transmembrane</keyword>
<dbReference type="Proteomes" id="UP000812966">
    <property type="component" value="Unassembled WGS sequence"/>
</dbReference>
<keyword evidence="2" id="KW-1133">Transmembrane helix</keyword>
<name>A0A8K0NS89_9TREE</name>
<evidence type="ECO:0000256" key="2">
    <source>
        <dbReference type="SAM" id="Phobius"/>
    </source>
</evidence>
<feature type="compositionally biased region" description="Basic and acidic residues" evidence="1">
    <location>
        <begin position="87"/>
        <end position="98"/>
    </location>
</feature>
<evidence type="ECO:0000313" key="4">
    <source>
        <dbReference type="Proteomes" id="UP000812966"/>
    </source>
</evidence>
<keyword evidence="2" id="KW-0472">Membrane</keyword>
<evidence type="ECO:0000313" key="3">
    <source>
        <dbReference type="EMBL" id="KAG7562654.1"/>
    </source>
</evidence>
<organism evidence="3 4">
    <name type="scientific">Filobasidium floriforme</name>
    <dbReference type="NCBI Taxonomy" id="5210"/>
    <lineage>
        <taxon>Eukaryota</taxon>
        <taxon>Fungi</taxon>
        <taxon>Dikarya</taxon>
        <taxon>Basidiomycota</taxon>
        <taxon>Agaricomycotina</taxon>
        <taxon>Tremellomycetes</taxon>
        <taxon>Filobasidiales</taxon>
        <taxon>Filobasidiaceae</taxon>
        <taxon>Filobasidium</taxon>
    </lineage>
</organism>